<accession>A0ABN3VGL6</accession>
<gene>
    <name evidence="1" type="ORF">GCM10010470_37390</name>
</gene>
<reference evidence="1 2" key="1">
    <citation type="journal article" date="2019" name="Int. J. Syst. Evol. Microbiol.">
        <title>The Global Catalogue of Microorganisms (GCM) 10K type strain sequencing project: providing services to taxonomists for standard genome sequencing and annotation.</title>
        <authorList>
            <consortium name="The Broad Institute Genomics Platform"/>
            <consortium name="The Broad Institute Genome Sequencing Center for Infectious Disease"/>
            <person name="Wu L."/>
            <person name="Ma J."/>
        </authorList>
    </citation>
    <scope>NUCLEOTIDE SEQUENCE [LARGE SCALE GENOMIC DNA]</scope>
    <source>
        <strain evidence="1 2">JCM 9383</strain>
    </source>
</reference>
<organism evidence="1 2">
    <name type="scientific">Saccharopolyspora taberi</name>
    <dbReference type="NCBI Taxonomy" id="60895"/>
    <lineage>
        <taxon>Bacteria</taxon>
        <taxon>Bacillati</taxon>
        <taxon>Actinomycetota</taxon>
        <taxon>Actinomycetes</taxon>
        <taxon>Pseudonocardiales</taxon>
        <taxon>Pseudonocardiaceae</taxon>
        <taxon>Saccharopolyspora</taxon>
    </lineage>
</organism>
<keyword evidence="2" id="KW-1185">Reference proteome</keyword>
<name>A0ABN3VGL6_9PSEU</name>
<evidence type="ECO:0000313" key="2">
    <source>
        <dbReference type="Proteomes" id="UP001500979"/>
    </source>
</evidence>
<evidence type="ECO:0000313" key="1">
    <source>
        <dbReference type="EMBL" id="GAA2798727.1"/>
    </source>
</evidence>
<comment type="caution">
    <text evidence="1">The sequence shown here is derived from an EMBL/GenBank/DDBJ whole genome shotgun (WGS) entry which is preliminary data.</text>
</comment>
<dbReference type="RefSeq" id="WP_344681435.1">
    <property type="nucleotide sequence ID" value="NZ_BAAAUX010000015.1"/>
</dbReference>
<dbReference type="EMBL" id="BAAAUX010000015">
    <property type="protein sequence ID" value="GAA2798727.1"/>
    <property type="molecule type" value="Genomic_DNA"/>
</dbReference>
<sequence length="210" mass="23039">MTDYDAMHRRCRNLLAQLDVRPPVPLRTLVEAVARVHGRPITLAPADLPVDSAFGATGTDTTGEVIVYQRNTAASHQLVIVLHELAHILAEHPRKKIEPKVEDVRDDLNMLPESMLHLVLGTGENGATPVSDELEQARPGLLDELRSSAQEAGSTAPSVHPDEVAGSLYDDVAEWEAETMGTIMLSWLTDRSVYPVSPTDQRLRRTLGDI</sequence>
<protein>
    <recommendedName>
        <fullName evidence="3">IrrE N-terminal-like domain-containing protein</fullName>
    </recommendedName>
</protein>
<evidence type="ECO:0008006" key="3">
    <source>
        <dbReference type="Google" id="ProtNLM"/>
    </source>
</evidence>
<dbReference type="Proteomes" id="UP001500979">
    <property type="component" value="Unassembled WGS sequence"/>
</dbReference>
<proteinExistence type="predicted"/>